<dbReference type="EMBL" id="CAJFCV020000001">
    <property type="protein sequence ID" value="CAG9079366.1"/>
    <property type="molecule type" value="Genomic_DNA"/>
</dbReference>
<name>A0A811JX34_BURXY</name>
<protein>
    <submittedName>
        <fullName evidence="2">(pine wood nematode) hypothetical protein</fullName>
    </submittedName>
</protein>
<accession>A0A811JX34</accession>
<evidence type="ECO:0000313" key="2">
    <source>
        <dbReference type="EMBL" id="CAD5207832.1"/>
    </source>
</evidence>
<keyword evidence="3" id="KW-1185">Reference proteome</keyword>
<feature type="region of interest" description="Disordered" evidence="1">
    <location>
        <begin position="99"/>
        <end position="129"/>
    </location>
</feature>
<evidence type="ECO:0000256" key="1">
    <source>
        <dbReference type="SAM" id="MobiDB-lite"/>
    </source>
</evidence>
<organism evidence="2 3">
    <name type="scientific">Bursaphelenchus xylophilus</name>
    <name type="common">Pinewood nematode worm</name>
    <name type="synonym">Aphelenchoides xylophilus</name>
    <dbReference type="NCBI Taxonomy" id="6326"/>
    <lineage>
        <taxon>Eukaryota</taxon>
        <taxon>Metazoa</taxon>
        <taxon>Ecdysozoa</taxon>
        <taxon>Nematoda</taxon>
        <taxon>Chromadorea</taxon>
        <taxon>Rhabditida</taxon>
        <taxon>Tylenchina</taxon>
        <taxon>Tylenchomorpha</taxon>
        <taxon>Aphelenchoidea</taxon>
        <taxon>Aphelenchoididae</taxon>
        <taxon>Bursaphelenchus</taxon>
    </lineage>
</organism>
<sequence>MLSMTENHKTFLDLDAPKRNVIYIPLPSPNAKVEPFPPRTFVRKSKRRKIDDSNLWLEAIMRARALAELQEEEDIIEKIYGKYQPEIVPLESVPIQEAANKGKGLKRKAESAEDSVVSKKSKTENQDDEIRPDLLSMADIYELIWGD</sequence>
<gene>
    <name evidence="2" type="ORF">BXYJ_LOCUS122</name>
</gene>
<dbReference type="EMBL" id="CAJFDI010000001">
    <property type="protein sequence ID" value="CAD5207832.1"/>
    <property type="molecule type" value="Genomic_DNA"/>
</dbReference>
<reference evidence="2" key="1">
    <citation type="submission" date="2020-09" db="EMBL/GenBank/DDBJ databases">
        <authorList>
            <person name="Kikuchi T."/>
        </authorList>
    </citation>
    <scope>NUCLEOTIDE SEQUENCE</scope>
    <source>
        <strain evidence="2">Ka4C1</strain>
    </source>
</reference>
<dbReference type="Proteomes" id="UP000659654">
    <property type="component" value="Unassembled WGS sequence"/>
</dbReference>
<evidence type="ECO:0000313" key="3">
    <source>
        <dbReference type="Proteomes" id="UP000659654"/>
    </source>
</evidence>
<dbReference type="Proteomes" id="UP000582659">
    <property type="component" value="Unassembled WGS sequence"/>
</dbReference>
<proteinExistence type="predicted"/>
<comment type="caution">
    <text evidence="2">The sequence shown here is derived from an EMBL/GenBank/DDBJ whole genome shotgun (WGS) entry which is preliminary data.</text>
</comment>
<dbReference type="AlphaFoldDB" id="A0A811JX34"/>